<dbReference type="EMBL" id="KQ979608">
    <property type="protein sequence ID" value="KYN20469.1"/>
    <property type="molecule type" value="Genomic_DNA"/>
</dbReference>
<evidence type="ECO:0000313" key="2">
    <source>
        <dbReference type="EMBL" id="KYN20469.1"/>
    </source>
</evidence>
<keyword evidence="3" id="KW-1185">Reference proteome</keyword>
<organism evidence="2 3">
    <name type="scientific">Trachymyrmex cornetzi</name>
    <dbReference type="NCBI Taxonomy" id="471704"/>
    <lineage>
        <taxon>Eukaryota</taxon>
        <taxon>Metazoa</taxon>
        <taxon>Ecdysozoa</taxon>
        <taxon>Arthropoda</taxon>
        <taxon>Hexapoda</taxon>
        <taxon>Insecta</taxon>
        <taxon>Pterygota</taxon>
        <taxon>Neoptera</taxon>
        <taxon>Endopterygota</taxon>
        <taxon>Hymenoptera</taxon>
        <taxon>Apocrita</taxon>
        <taxon>Aculeata</taxon>
        <taxon>Formicoidea</taxon>
        <taxon>Formicidae</taxon>
        <taxon>Myrmicinae</taxon>
        <taxon>Trachymyrmex</taxon>
    </lineage>
</organism>
<evidence type="ECO:0000313" key="3">
    <source>
        <dbReference type="Proteomes" id="UP000078492"/>
    </source>
</evidence>
<feature type="region of interest" description="Disordered" evidence="1">
    <location>
        <begin position="341"/>
        <end position="366"/>
    </location>
</feature>
<proteinExistence type="predicted"/>
<feature type="region of interest" description="Disordered" evidence="1">
    <location>
        <begin position="60"/>
        <end position="97"/>
    </location>
</feature>
<dbReference type="Proteomes" id="UP000078492">
    <property type="component" value="Unassembled WGS sequence"/>
</dbReference>
<gene>
    <name evidence="2" type="ORF">ALC57_07375</name>
</gene>
<feature type="compositionally biased region" description="Basic and acidic residues" evidence="1">
    <location>
        <begin position="348"/>
        <end position="366"/>
    </location>
</feature>
<reference evidence="2 3" key="1">
    <citation type="submission" date="2015-09" db="EMBL/GenBank/DDBJ databases">
        <title>Trachymyrmex cornetzi WGS genome.</title>
        <authorList>
            <person name="Nygaard S."/>
            <person name="Hu H."/>
            <person name="Boomsma J."/>
            <person name="Zhang G."/>
        </authorList>
    </citation>
    <scope>NUCLEOTIDE SEQUENCE [LARGE SCALE GENOMIC DNA]</scope>
    <source>
        <strain evidence="2">Tcor2-1</strain>
        <tissue evidence="2">Whole body</tissue>
    </source>
</reference>
<sequence length="366" mass="42240">MRFHHRHRANAAIRIPSQQYDVIHFPGCVNREEGGEGNPIRLHDPEANGTWEQRWRDGQIDGSRQPECHSEKRKTQRERERAREDEEGRREDECKSGEGARERCTTTKYDDAAVGTRLTPSKNDRRCLPCFLRASQFPTSLSPPGRVSSCCNQHNVSSFSLRYSGCSHLSHLIDLCTKSSEALLMLYTRQQLKRKGRARQAKIIYTIGTVIKCTEMMTFRFDVVIVPIATDLLQNPVSTAALQSERPMTGKRRGALNPVYKQWRFKLRIYLLMTSDTVRHMLYNLKKYISDRMNTGNTKIKFEEQYALIALLEYGISCVYLPNEQLFLVIHPPGHYGSSCKMENQDQNIDRSDRVEARRVHADDDT</sequence>
<accession>A0A195E6J2</accession>
<name>A0A195E6J2_9HYME</name>
<feature type="compositionally biased region" description="Basic and acidic residues" evidence="1">
    <location>
        <begin position="77"/>
        <end position="97"/>
    </location>
</feature>
<evidence type="ECO:0000256" key="1">
    <source>
        <dbReference type="SAM" id="MobiDB-lite"/>
    </source>
</evidence>
<feature type="compositionally biased region" description="Basic and acidic residues" evidence="1">
    <location>
        <begin position="60"/>
        <end position="70"/>
    </location>
</feature>
<dbReference type="AlphaFoldDB" id="A0A195E6J2"/>
<protein>
    <submittedName>
        <fullName evidence="2">Uncharacterized protein</fullName>
    </submittedName>
</protein>